<protein>
    <recommendedName>
        <fullName evidence="3">Lipoprotein</fullName>
    </recommendedName>
</protein>
<accession>A0A2P2GEQ8</accession>
<reference evidence="1 2" key="1">
    <citation type="submission" date="2015-05" db="EMBL/GenBank/DDBJ databases">
        <title>Draft Genome assembly of Streptomyces showdoensis.</title>
        <authorList>
            <person name="Thapa K.K."/>
            <person name="Metsa-Ketela M."/>
        </authorList>
    </citation>
    <scope>NUCLEOTIDE SEQUENCE [LARGE SCALE GENOMIC DNA]</scope>
    <source>
        <strain evidence="1 2">ATCC 15227</strain>
    </source>
</reference>
<dbReference type="EMBL" id="LAQS01000071">
    <property type="protein sequence ID" value="KKZ69998.1"/>
    <property type="molecule type" value="Genomic_DNA"/>
</dbReference>
<sequence>MSRSVSSVLGRQGVLVTAAFVLVAACSGGGADAGGEVRAELEVCRDAFGDENVASVESILADGGLQVESGSPDRLRLRLSEQARDWTAAGDDLRRDSSELCTLGVTGADSRGWMTGRVMWSTLTMDSVAVGNSAKSWHEDGDGVYVQRLRQQSGLAVVSPCRLAGTANGQERRLPLEISVTEQGLGGGDPGLTGRVASRLLTYVRELLGCQNTMEVPGTLTA</sequence>
<proteinExistence type="predicted"/>
<dbReference type="AlphaFoldDB" id="A0A2P2GEQ8"/>
<gene>
    <name evidence="1" type="ORF">VO63_31155</name>
</gene>
<evidence type="ECO:0008006" key="3">
    <source>
        <dbReference type="Google" id="ProtNLM"/>
    </source>
</evidence>
<name>A0A2P2GEQ8_STREW</name>
<comment type="caution">
    <text evidence="1">The sequence shown here is derived from an EMBL/GenBank/DDBJ whole genome shotgun (WGS) entry which is preliminary data.</text>
</comment>
<organism evidence="1 2">
    <name type="scientific">Streptomyces showdoensis</name>
    <dbReference type="NCBI Taxonomy" id="68268"/>
    <lineage>
        <taxon>Bacteria</taxon>
        <taxon>Bacillati</taxon>
        <taxon>Actinomycetota</taxon>
        <taxon>Actinomycetes</taxon>
        <taxon>Kitasatosporales</taxon>
        <taxon>Streptomycetaceae</taxon>
        <taxon>Streptomyces</taxon>
    </lineage>
</organism>
<evidence type="ECO:0000313" key="1">
    <source>
        <dbReference type="EMBL" id="KKZ69998.1"/>
    </source>
</evidence>
<dbReference type="Proteomes" id="UP000265325">
    <property type="component" value="Unassembled WGS sequence"/>
</dbReference>
<dbReference type="PROSITE" id="PS51257">
    <property type="entry name" value="PROKAR_LIPOPROTEIN"/>
    <property type="match status" value="1"/>
</dbReference>
<keyword evidence="2" id="KW-1185">Reference proteome</keyword>
<evidence type="ECO:0000313" key="2">
    <source>
        <dbReference type="Proteomes" id="UP000265325"/>
    </source>
</evidence>